<dbReference type="RefSeq" id="WP_066624901.1">
    <property type="nucleotide sequence ID" value="NZ_FQXL01000043.1"/>
</dbReference>
<evidence type="ECO:0000256" key="10">
    <source>
        <dbReference type="ARBA" id="ARBA00022989"/>
    </source>
</evidence>
<reference evidence="18 19" key="1">
    <citation type="submission" date="2016-04" db="EMBL/GenBank/DDBJ databases">
        <title>Genome sequence of Clostridium magnum DSM 2767.</title>
        <authorList>
            <person name="Poehlein A."/>
            <person name="Uhlig R."/>
            <person name="Fischer R."/>
            <person name="Bahl H."/>
            <person name="Daniel R."/>
        </authorList>
    </citation>
    <scope>NUCLEOTIDE SEQUENCE [LARGE SCALE GENOMIC DNA]</scope>
    <source>
        <strain evidence="18 19">DSM 2767</strain>
    </source>
</reference>
<name>A0A162SQG0_9CLOT</name>
<comment type="function">
    <text evidence="17">Catalyzes the dephosphorylation of undecaprenyl diphosphate (UPP). Confers resistance to bacitracin.</text>
</comment>
<evidence type="ECO:0000256" key="6">
    <source>
        <dbReference type="ARBA" id="ARBA00022692"/>
    </source>
</evidence>
<feature type="transmembrane region" description="Helical" evidence="17">
    <location>
        <begin position="105"/>
        <end position="126"/>
    </location>
</feature>
<keyword evidence="19" id="KW-1185">Reference proteome</keyword>
<evidence type="ECO:0000256" key="15">
    <source>
        <dbReference type="ARBA" id="ARBA00032932"/>
    </source>
</evidence>
<evidence type="ECO:0000256" key="13">
    <source>
        <dbReference type="ARBA" id="ARBA00023316"/>
    </source>
</evidence>
<dbReference type="GO" id="GO:0008360">
    <property type="term" value="P:regulation of cell shape"/>
    <property type="evidence" value="ECO:0007669"/>
    <property type="project" value="UniProtKB-KW"/>
</dbReference>
<keyword evidence="13 17" id="KW-0961">Cell wall biogenesis/degradation</keyword>
<sequence>MSIIQAIIYGVVQGIGEFLPISSSAHLIAIPQIFGWEDPGLAFDVALHLGTLVAVIAFFWKDWINLIYSGITKPKSKDGKLFWFIVIACIPGAIIGKLLEKQAEAAFRNLGLIGTMLIIMGIILYIANKKYDGEVEVEDIGLKRSFLIGLSQALAIIPGVSRSGITMTTGLFSGLSKEGTARFSFLLSTPIILGAGLLKVKDLVHTPISSMSSFAIAILTSAVVGFLSIKFLLNYLKDKGFGIFVIYRIIAGCTFIAIYFLRK</sequence>
<feature type="transmembrane region" description="Helical" evidence="17">
    <location>
        <begin position="7"/>
        <end position="29"/>
    </location>
</feature>
<dbReference type="GO" id="GO:0009252">
    <property type="term" value="P:peptidoglycan biosynthetic process"/>
    <property type="evidence" value="ECO:0007669"/>
    <property type="project" value="UniProtKB-KW"/>
</dbReference>
<dbReference type="AlphaFoldDB" id="A0A162SQG0"/>
<dbReference type="NCBIfam" id="TIGR00753">
    <property type="entry name" value="undec_PP_bacA"/>
    <property type="match status" value="1"/>
</dbReference>
<comment type="miscellaneous">
    <text evidence="17">Bacitracin is thought to be involved in the inhibition of peptidoglycan synthesis by sequestering undecaprenyl diphosphate, thereby reducing the pool of lipid carrier available.</text>
</comment>
<dbReference type="GO" id="GO:0005886">
    <property type="term" value="C:plasma membrane"/>
    <property type="evidence" value="ECO:0007669"/>
    <property type="project" value="UniProtKB-SubCell"/>
</dbReference>
<keyword evidence="7 17" id="KW-0378">Hydrolase</keyword>
<gene>
    <name evidence="18" type="primary">uppP_2</name>
    <name evidence="17" type="synonym">uppP</name>
    <name evidence="18" type="ORF">CLMAG_34930</name>
</gene>
<dbReference type="InterPro" id="IPR003824">
    <property type="entry name" value="UppP"/>
</dbReference>
<organism evidence="18 19">
    <name type="scientific">Clostridium magnum DSM 2767</name>
    <dbReference type="NCBI Taxonomy" id="1121326"/>
    <lineage>
        <taxon>Bacteria</taxon>
        <taxon>Bacillati</taxon>
        <taxon>Bacillota</taxon>
        <taxon>Clostridia</taxon>
        <taxon>Eubacteriales</taxon>
        <taxon>Clostridiaceae</taxon>
        <taxon>Clostridium</taxon>
    </lineage>
</organism>
<keyword evidence="12 17" id="KW-0046">Antibiotic resistance</keyword>
<dbReference type="PANTHER" id="PTHR30622:SF4">
    <property type="entry name" value="UNDECAPRENYL-DIPHOSPHATASE"/>
    <property type="match status" value="1"/>
</dbReference>
<evidence type="ECO:0000313" key="19">
    <source>
        <dbReference type="Proteomes" id="UP000076603"/>
    </source>
</evidence>
<dbReference type="PANTHER" id="PTHR30622">
    <property type="entry name" value="UNDECAPRENYL-DIPHOSPHATASE"/>
    <property type="match status" value="1"/>
</dbReference>
<evidence type="ECO:0000256" key="4">
    <source>
        <dbReference type="ARBA" id="ARBA00021581"/>
    </source>
</evidence>
<keyword evidence="5 17" id="KW-1003">Cell membrane</keyword>
<dbReference type="OrthoDB" id="9808289at2"/>
<evidence type="ECO:0000256" key="16">
    <source>
        <dbReference type="ARBA" id="ARBA00047594"/>
    </source>
</evidence>
<dbReference type="EMBL" id="LWAE01000003">
    <property type="protein sequence ID" value="KZL91734.1"/>
    <property type="molecule type" value="Genomic_DNA"/>
</dbReference>
<evidence type="ECO:0000256" key="7">
    <source>
        <dbReference type="ARBA" id="ARBA00022801"/>
    </source>
</evidence>
<evidence type="ECO:0000256" key="12">
    <source>
        <dbReference type="ARBA" id="ARBA00023251"/>
    </source>
</evidence>
<keyword evidence="8 17" id="KW-0133">Cell shape</keyword>
<accession>A0A162SQG0</accession>
<keyword evidence="6 17" id="KW-0812">Transmembrane</keyword>
<feature type="transmembrane region" description="Helical" evidence="17">
    <location>
        <begin position="81"/>
        <end position="99"/>
    </location>
</feature>
<dbReference type="GO" id="GO:0071555">
    <property type="term" value="P:cell wall organization"/>
    <property type="evidence" value="ECO:0007669"/>
    <property type="project" value="UniProtKB-KW"/>
</dbReference>
<feature type="transmembrane region" description="Helical" evidence="17">
    <location>
        <begin position="210"/>
        <end position="229"/>
    </location>
</feature>
<dbReference type="HAMAP" id="MF_01006">
    <property type="entry name" value="Undec_diphosphatase"/>
    <property type="match status" value="1"/>
</dbReference>
<keyword evidence="9 17" id="KW-0573">Peptidoglycan synthesis</keyword>
<comment type="caution">
    <text evidence="18">The sequence shown here is derived from an EMBL/GenBank/DDBJ whole genome shotgun (WGS) entry which is preliminary data.</text>
</comment>
<evidence type="ECO:0000256" key="5">
    <source>
        <dbReference type="ARBA" id="ARBA00022475"/>
    </source>
</evidence>
<dbReference type="STRING" id="1121326.CLMAG_34930"/>
<evidence type="ECO:0000256" key="1">
    <source>
        <dbReference type="ARBA" id="ARBA00004651"/>
    </source>
</evidence>
<dbReference type="PATRIC" id="fig|1121326.3.peg.3533"/>
<feature type="transmembrane region" description="Helical" evidence="17">
    <location>
        <begin position="241"/>
        <end position="261"/>
    </location>
</feature>
<feature type="transmembrane region" description="Helical" evidence="17">
    <location>
        <begin position="179"/>
        <end position="198"/>
    </location>
</feature>
<feature type="transmembrane region" description="Helical" evidence="17">
    <location>
        <begin position="146"/>
        <end position="167"/>
    </location>
</feature>
<evidence type="ECO:0000313" key="18">
    <source>
        <dbReference type="EMBL" id="KZL91734.1"/>
    </source>
</evidence>
<evidence type="ECO:0000256" key="3">
    <source>
        <dbReference type="ARBA" id="ARBA00012374"/>
    </source>
</evidence>
<evidence type="ECO:0000256" key="8">
    <source>
        <dbReference type="ARBA" id="ARBA00022960"/>
    </source>
</evidence>
<comment type="subcellular location">
    <subcellularLocation>
        <location evidence="1 17">Cell membrane</location>
        <topology evidence="1 17">Multi-pass membrane protein</topology>
    </subcellularLocation>
</comment>
<dbReference type="Pfam" id="PF02673">
    <property type="entry name" value="BacA"/>
    <property type="match status" value="1"/>
</dbReference>
<dbReference type="GO" id="GO:0050380">
    <property type="term" value="F:undecaprenyl-diphosphatase activity"/>
    <property type="evidence" value="ECO:0007669"/>
    <property type="project" value="UniProtKB-UniRule"/>
</dbReference>
<evidence type="ECO:0000256" key="14">
    <source>
        <dbReference type="ARBA" id="ARBA00032707"/>
    </source>
</evidence>
<dbReference type="Proteomes" id="UP000076603">
    <property type="component" value="Unassembled WGS sequence"/>
</dbReference>
<keyword evidence="10 17" id="KW-1133">Transmembrane helix</keyword>
<proteinExistence type="inferred from homology"/>
<feature type="transmembrane region" description="Helical" evidence="17">
    <location>
        <begin position="41"/>
        <end position="60"/>
    </location>
</feature>
<evidence type="ECO:0000256" key="11">
    <source>
        <dbReference type="ARBA" id="ARBA00023136"/>
    </source>
</evidence>
<comment type="similarity">
    <text evidence="2 17">Belongs to the UppP family.</text>
</comment>
<evidence type="ECO:0000256" key="2">
    <source>
        <dbReference type="ARBA" id="ARBA00010621"/>
    </source>
</evidence>
<evidence type="ECO:0000256" key="9">
    <source>
        <dbReference type="ARBA" id="ARBA00022984"/>
    </source>
</evidence>
<dbReference type="GO" id="GO:0046677">
    <property type="term" value="P:response to antibiotic"/>
    <property type="evidence" value="ECO:0007669"/>
    <property type="project" value="UniProtKB-UniRule"/>
</dbReference>
<protein>
    <recommendedName>
        <fullName evidence="4 17">Undecaprenyl-diphosphatase</fullName>
        <ecNumber evidence="3 17">3.6.1.27</ecNumber>
    </recommendedName>
    <alternativeName>
        <fullName evidence="15 17">Bacitracin resistance protein</fullName>
    </alternativeName>
    <alternativeName>
        <fullName evidence="14 17">Undecaprenyl pyrophosphate phosphatase</fullName>
    </alternativeName>
</protein>
<comment type="catalytic activity">
    <reaction evidence="16 17">
        <text>di-trans,octa-cis-undecaprenyl diphosphate + H2O = di-trans,octa-cis-undecaprenyl phosphate + phosphate + H(+)</text>
        <dbReference type="Rhea" id="RHEA:28094"/>
        <dbReference type="ChEBI" id="CHEBI:15377"/>
        <dbReference type="ChEBI" id="CHEBI:15378"/>
        <dbReference type="ChEBI" id="CHEBI:43474"/>
        <dbReference type="ChEBI" id="CHEBI:58405"/>
        <dbReference type="ChEBI" id="CHEBI:60392"/>
        <dbReference type="EC" id="3.6.1.27"/>
    </reaction>
</comment>
<keyword evidence="11 17" id="KW-0472">Membrane</keyword>
<evidence type="ECO:0000256" key="17">
    <source>
        <dbReference type="HAMAP-Rule" id="MF_01006"/>
    </source>
</evidence>
<dbReference type="EC" id="3.6.1.27" evidence="3 17"/>